<reference evidence="2 3" key="1">
    <citation type="submission" date="2016-11" db="EMBL/GenBank/DDBJ databases">
        <authorList>
            <person name="Varghese N."/>
            <person name="Submissions S."/>
        </authorList>
    </citation>
    <scope>NUCLEOTIDE SEQUENCE [LARGE SCALE GENOMIC DNA]</scope>
    <source>
        <strain evidence="2 3">DSM 29341</strain>
    </source>
</reference>
<dbReference type="RefSeq" id="WP_149776147.1">
    <property type="nucleotide sequence ID" value="NZ_FQVK01000014.1"/>
</dbReference>
<feature type="domain" description="HNH nuclease" evidence="1">
    <location>
        <begin position="152"/>
        <end position="204"/>
    </location>
</feature>
<dbReference type="Pfam" id="PF13391">
    <property type="entry name" value="HNH_2"/>
    <property type="match status" value="1"/>
</dbReference>
<evidence type="ECO:0000259" key="1">
    <source>
        <dbReference type="Pfam" id="PF13391"/>
    </source>
</evidence>
<name>A0A1M4Y5G5_9RHOB</name>
<accession>A0A1M4Y5G5</accession>
<protein>
    <submittedName>
        <fullName evidence="2">HNH endonuclease</fullName>
    </submittedName>
</protein>
<keyword evidence="2" id="KW-0378">Hydrolase</keyword>
<keyword evidence="2" id="KW-0255">Endonuclease</keyword>
<dbReference type="GO" id="GO:0004519">
    <property type="term" value="F:endonuclease activity"/>
    <property type="evidence" value="ECO:0007669"/>
    <property type="project" value="UniProtKB-KW"/>
</dbReference>
<dbReference type="OrthoDB" id="9811869at2"/>
<proteinExistence type="predicted"/>
<dbReference type="InterPro" id="IPR003615">
    <property type="entry name" value="HNH_nuc"/>
</dbReference>
<evidence type="ECO:0000313" key="2">
    <source>
        <dbReference type="EMBL" id="SHF01067.1"/>
    </source>
</evidence>
<dbReference type="AlphaFoldDB" id="A0A1M4Y5G5"/>
<gene>
    <name evidence="2" type="ORF">SAMN05444279_11416</name>
</gene>
<dbReference type="EMBL" id="FQVK01000014">
    <property type="protein sequence ID" value="SHF01067.1"/>
    <property type="molecule type" value="Genomic_DNA"/>
</dbReference>
<dbReference type="Proteomes" id="UP000325134">
    <property type="component" value="Unassembled WGS sequence"/>
</dbReference>
<keyword evidence="2" id="KW-0540">Nuclease</keyword>
<evidence type="ECO:0000313" key="3">
    <source>
        <dbReference type="Proteomes" id="UP000325134"/>
    </source>
</evidence>
<organism evidence="2 3">
    <name type="scientific">Ruegeria intermedia</name>
    <dbReference type="NCBI Taxonomy" id="996115"/>
    <lineage>
        <taxon>Bacteria</taxon>
        <taxon>Pseudomonadati</taxon>
        <taxon>Pseudomonadota</taxon>
        <taxon>Alphaproteobacteria</taxon>
        <taxon>Rhodobacterales</taxon>
        <taxon>Roseobacteraceae</taxon>
        <taxon>Ruegeria</taxon>
    </lineage>
</organism>
<sequence length="254" mass="28264">MKPENPPSFIVATECQKSAWDNGWRVALETTDGWMLHASHDAPGQIGLAAASPQGPWFLAVDHAGVAKELGTTVDLPGPGLARFAYPTATELYRAVSRAYDLAKALPNDPLQKFKQRTRSMPTSTEAERLVVQRVGQDLFRDALMRFWKGRCPLTGISDPALLRASHMKPWAECENDAERLDVYNGLLLSALWDAAFDRHLVTFGEDGWPQFSPRLTAKARERLEHELDAPISLSEGHMKYLAVHRKTFALSVS</sequence>
<keyword evidence="3" id="KW-1185">Reference proteome</keyword>